<feature type="domain" description="Nudix hydrolase" evidence="4">
    <location>
        <begin position="13"/>
        <end position="143"/>
    </location>
</feature>
<comment type="cofactor">
    <cofactor evidence="1">
        <name>Mg(2+)</name>
        <dbReference type="ChEBI" id="CHEBI:18420"/>
    </cofactor>
</comment>
<comment type="similarity">
    <text evidence="3">Belongs to the Nudix hydrolase family.</text>
</comment>
<dbReference type="EMBL" id="CP015839">
    <property type="protein sequence ID" value="ANG63088.1"/>
    <property type="molecule type" value="Genomic_DNA"/>
</dbReference>
<dbReference type="RefSeq" id="WP_067382405.1">
    <property type="nucleotide sequence ID" value="NZ_CP015839.1"/>
</dbReference>
<sequence length="150" mass="15893">MTTDASATELQPGPIPAASAVLLQNGCALLVQRGQAPNAGCWSFPGGKIQAGETVQQAALRELQEETGVQASAGSILTALDVMGRSGASLDYHYLLVVIYCHWRAGEPRAADDAADARWIPIEQLRRGDYPLTDSVLPVLDLALSHARVT</sequence>
<dbReference type="GO" id="GO:0016787">
    <property type="term" value="F:hydrolase activity"/>
    <property type="evidence" value="ECO:0007669"/>
    <property type="project" value="UniProtKB-KW"/>
</dbReference>
<reference evidence="6" key="1">
    <citation type="submission" date="2016-05" db="EMBL/GenBank/DDBJ databases">
        <authorList>
            <person name="Baek K."/>
            <person name="Yang S.-J."/>
        </authorList>
    </citation>
    <scope>NUCLEOTIDE SEQUENCE [LARGE SCALE GENOMIC DNA]</scope>
    <source>
        <strain evidence="6">ST58-10</strain>
    </source>
</reference>
<dbReference type="PANTHER" id="PTHR43736">
    <property type="entry name" value="ADP-RIBOSE PYROPHOSPHATASE"/>
    <property type="match status" value="1"/>
</dbReference>
<name>A0A1A9EZM6_9GAMM</name>
<dbReference type="KEGG" id="mars:A8C75_11805"/>
<dbReference type="CDD" id="cd04673">
    <property type="entry name" value="NUDIX_ADPRase"/>
    <property type="match status" value="1"/>
</dbReference>
<evidence type="ECO:0000313" key="5">
    <source>
        <dbReference type="EMBL" id="ANG63088.1"/>
    </source>
</evidence>
<gene>
    <name evidence="5" type="ORF">A8C75_11805</name>
</gene>
<dbReference type="Gene3D" id="3.90.79.10">
    <property type="entry name" value="Nucleoside Triphosphate Pyrophosphohydrolase"/>
    <property type="match status" value="1"/>
</dbReference>
<dbReference type="Proteomes" id="UP000078070">
    <property type="component" value="Chromosome"/>
</dbReference>
<dbReference type="InterPro" id="IPR015797">
    <property type="entry name" value="NUDIX_hydrolase-like_dom_sf"/>
</dbReference>
<reference evidence="5 6" key="2">
    <citation type="journal article" date="2018" name="Int. J. Syst. Evol. Microbiol.">
        <title>Marinobacterium aestuarii sp. nov., a benzene-degrading marine bacterium isolated from estuary sediment.</title>
        <authorList>
            <person name="Bae S.S."/>
            <person name="Jung J."/>
            <person name="Chung D."/>
            <person name="Baek K."/>
        </authorList>
    </citation>
    <scope>NUCLEOTIDE SEQUENCE [LARGE SCALE GENOMIC DNA]</scope>
    <source>
        <strain evidence="5 6">ST58-10</strain>
    </source>
</reference>
<dbReference type="PROSITE" id="PS51462">
    <property type="entry name" value="NUDIX"/>
    <property type="match status" value="1"/>
</dbReference>
<proteinExistence type="inferred from homology"/>
<dbReference type="PROSITE" id="PS00893">
    <property type="entry name" value="NUDIX_BOX"/>
    <property type="match status" value="1"/>
</dbReference>
<evidence type="ECO:0000256" key="1">
    <source>
        <dbReference type="ARBA" id="ARBA00001946"/>
    </source>
</evidence>
<dbReference type="AlphaFoldDB" id="A0A1A9EZM6"/>
<accession>A0A1A9EZM6</accession>
<dbReference type="OrthoDB" id="542521at2"/>
<protein>
    <recommendedName>
        <fullName evidence="4">Nudix hydrolase domain-containing protein</fullName>
    </recommendedName>
</protein>
<dbReference type="PRINTS" id="PR00502">
    <property type="entry name" value="NUDIXFAMILY"/>
</dbReference>
<dbReference type="SUPFAM" id="SSF55811">
    <property type="entry name" value="Nudix"/>
    <property type="match status" value="1"/>
</dbReference>
<organism evidence="5 6">
    <name type="scientific">Marinobacterium aestuarii</name>
    <dbReference type="NCBI Taxonomy" id="1821621"/>
    <lineage>
        <taxon>Bacteria</taxon>
        <taxon>Pseudomonadati</taxon>
        <taxon>Pseudomonadota</taxon>
        <taxon>Gammaproteobacteria</taxon>
        <taxon>Oceanospirillales</taxon>
        <taxon>Oceanospirillaceae</taxon>
        <taxon>Marinobacterium</taxon>
    </lineage>
</organism>
<evidence type="ECO:0000256" key="2">
    <source>
        <dbReference type="ARBA" id="ARBA00022801"/>
    </source>
</evidence>
<evidence type="ECO:0000313" key="6">
    <source>
        <dbReference type="Proteomes" id="UP000078070"/>
    </source>
</evidence>
<dbReference type="STRING" id="1821621.A8C75_11805"/>
<dbReference type="Pfam" id="PF00293">
    <property type="entry name" value="NUDIX"/>
    <property type="match status" value="1"/>
</dbReference>
<dbReference type="InterPro" id="IPR000086">
    <property type="entry name" value="NUDIX_hydrolase_dom"/>
</dbReference>
<keyword evidence="2 3" id="KW-0378">Hydrolase</keyword>
<evidence type="ECO:0000259" key="4">
    <source>
        <dbReference type="PROSITE" id="PS51462"/>
    </source>
</evidence>
<dbReference type="PANTHER" id="PTHR43736:SF1">
    <property type="entry name" value="DIHYDRONEOPTERIN TRIPHOSPHATE DIPHOSPHATASE"/>
    <property type="match status" value="1"/>
</dbReference>
<evidence type="ECO:0000256" key="3">
    <source>
        <dbReference type="RuleBase" id="RU003476"/>
    </source>
</evidence>
<keyword evidence="6" id="KW-1185">Reference proteome</keyword>
<dbReference type="InterPro" id="IPR020476">
    <property type="entry name" value="Nudix_hydrolase"/>
</dbReference>
<dbReference type="InterPro" id="IPR020084">
    <property type="entry name" value="NUDIX_hydrolase_CS"/>
</dbReference>